<feature type="region of interest" description="Disordered" evidence="10">
    <location>
        <begin position="129"/>
        <end position="156"/>
    </location>
</feature>
<protein>
    <recommendedName>
        <fullName evidence="15">Shugoshin</fullName>
    </recommendedName>
</protein>
<evidence type="ECO:0000256" key="4">
    <source>
        <dbReference type="ARBA" id="ARBA00022618"/>
    </source>
</evidence>
<evidence type="ECO:0000259" key="11">
    <source>
        <dbReference type="Pfam" id="PF07557"/>
    </source>
</evidence>
<reference evidence="13" key="1">
    <citation type="journal article" date="2020" name="Stud. Mycol.">
        <title>101 Dothideomycetes genomes: a test case for predicting lifestyles and emergence of pathogens.</title>
        <authorList>
            <person name="Haridas S."/>
            <person name="Albert R."/>
            <person name="Binder M."/>
            <person name="Bloem J."/>
            <person name="Labutti K."/>
            <person name="Salamov A."/>
            <person name="Andreopoulos B."/>
            <person name="Baker S."/>
            <person name="Barry K."/>
            <person name="Bills G."/>
            <person name="Bluhm B."/>
            <person name="Cannon C."/>
            <person name="Castanera R."/>
            <person name="Culley D."/>
            <person name="Daum C."/>
            <person name="Ezra D."/>
            <person name="Gonzalez J."/>
            <person name="Henrissat B."/>
            <person name="Kuo A."/>
            <person name="Liang C."/>
            <person name="Lipzen A."/>
            <person name="Lutzoni F."/>
            <person name="Magnuson J."/>
            <person name="Mondo S."/>
            <person name="Nolan M."/>
            <person name="Ohm R."/>
            <person name="Pangilinan J."/>
            <person name="Park H.-J."/>
            <person name="Ramirez L."/>
            <person name="Alfaro M."/>
            <person name="Sun H."/>
            <person name="Tritt A."/>
            <person name="Yoshinaga Y."/>
            <person name="Zwiers L.-H."/>
            <person name="Turgeon B."/>
            <person name="Goodwin S."/>
            <person name="Spatafora J."/>
            <person name="Crous P."/>
            <person name="Grigoriev I."/>
        </authorList>
    </citation>
    <scope>NUCLEOTIDE SEQUENCE</scope>
    <source>
        <strain evidence="13">CBS 125425</strain>
    </source>
</reference>
<dbReference type="EMBL" id="ML996099">
    <property type="protein sequence ID" value="KAF2740705.1"/>
    <property type="molecule type" value="Genomic_DNA"/>
</dbReference>
<evidence type="ECO:0000256" key="3">
    <source>
        <dbReference type="ARBA" id="ARBA00022454"/>
    </source>
</evidence>
<keyword evidence="3" id="KW-0158">Chromosome</keyword>
<keyword evidence="8" id="KW-0137">Centromere</keyword>
<organism evidence="13 14">
    <name type="scientific">Polyplosphaeria fusca</name>
    <dbReference type="NCBI Taxonomy" id="682080"/>
    <lineage>
        <taxon>Eukaryota</taxon>
        <taxon>Fungi</taxon>
        <taxon>Dikarya</taxon>
        <taxon>Ascomycota</taxon>
        <taxon>Pezizomycotina</taxon>
        <taxon>Dothideomycetes</taxon>
        <taxon>Pleosporomycetidae</taxon>
        <taxon>Pleosporales</taxon>
        <taxon>Tetraplosphaeriaceae</taxon>
        <taxon>Polyplosphaeria</taxon>
    </lineage>
</organism>
<evidence type="ECO:0000256" key="9">
    <source>
        <dbReference type="SAM" id="Coils"/>
    </source>
</evidence>
<evidence type="ECO:0000256" key="10">
    <source>
        <dbReference type="SAM" id="MobiDB-lite"/>
    </source>
</evidence>
<dbReference type="Proteomes" id="UP000799444">
    <property type="component" value="Unassembled WGS sequence"/>
</dbReference>
<feature type="coiled-coil region" evidence="9">
    <location>
        <begin position="49"/>
        <end position="127"/>
    </location>
</feature>
<dbReference type="Pfam" id="PF07557">
    <property type="entry name" value="Shugoshin_C"/>
    <property type="match status" value="1"/>
</dbReference>
<dbReference type="GO" id="GO:0005634">
    <property type="term" value="C:nucleus"/>
    <property type="evidence" value="ECO:0007669"/>
    <property type="project" value="InterPro"/>
</dbReference>
<keyword evidence="6 9" id="KW-0175">Coiled coil</keyword>
<comment type="caution">
    <text evidence="13">The sequence shown here is derived from an EMBL/GenBank/DDBJ whole genome shotgun (WGS) entry which is preliminary data.</text>
</comment>
<dbReference type="InterPro" id="IPR011515">
    <property type="entry name" value="Shugoshin_C"/>
</dbReference>
<feature type="domain" description="Shugoshin C-terminal" evidence="11">
    <location>
        <begin position="446"/>
        <end position="469"/>
    </location>
</feature>
<keyword evidence="4" id="KW-0132">Cell division</keyword>
<feature type="compositionally biased region" description="Polar residues" evidence="10">
    <location>
        <begin position="673"/>
        <end position="690"/>
    </location>
</feature>
<feature type="compositionally biased region" description="Pro residues" evidence="10">
    <location>
        <begin position="388"/>
        <end position="410"/>
    </location>
</feature>
<evidence type="ECO:0000256" key="7">
    <source>
        <dbReference type="ARBA" id="ARBA00023306"/>
    </source>
</evidence>
<sequence>MARLNEPPLAPAPAPATETVEVGRWENNPLPAHQLTVRDAVKRRFLRQNRELAKTNSQQSSRIRSLETEVSRLLAENLSLREQVLQLQNALETHTSRPSFENVDSVKDRLESKIQELGALVAELGQLKKSAAEPPCKSQTAATRRSPGERQWRSGLGLREVESAMLPTIVEDKHFPRRTMNSDEIRDLLDNQDSQSPDIGPPPVSRFESDEPIAFERSPPSESLAEEVMEDAEHTLPVNLETRKKRRESGPKLSIRRVSVFQSHSEGSDENTSKAVRAGAKRKLSVREDDDKTDMRRGTQAETFTFSRRNTPTPDANDDIVNTGDRGPSPEREILGTKPVNTDPTVSPKKQRSAATDKVDKKPPSLSKSARPRLVSSRKISHAILPPLEMPPEPPVPTDIPPDSLPPKTPAPEDFLSPPSTEPSTSRPESKDTPPPGDLSSTDQMGRPSRRARAQVSYKEPSLNTKMRRPGKELVAAVQPEQNSRHSMEPLVPSTVTKTFIKSDAVESDSWKGLPTAVRGEEVGESPLKEKLGRREDVQCGESTTVPELPKLNSSAASNAISALIAGSTKKKSAPGADNLSDPITRPWVPQSTLSGGEDVNGLPAEEQGRDSMTIFDFTDSSPNGAPATTRPRVDLAKATKTRRHSSIPESIVLEERKPEVRGRQDGCLPTLHSRTGSAGSVKSASTSNLGKVLVPSATSIKNNPKSKRTGNLPASGSTMDLPSAAGKAAMTDTGSLRAERAATRRKSTLL</sequence>
<evidence type="ECO:0000256" key="6">
    <source>
        <dbReference type="ARBA" id="ARBA00023054"/>
    </source>
</evidence>
<keyword evidence="7" id="KW-0131">Cell cycle</keyword>
<evidence type="ECO:0000259" key="12">
    <source>
        <dbReference type="Pfam" id="PF07558"/>
    </source>
</evidence>
<feature type="region of interest" description="Disordered" evidence="10">
    <location>
        <begin position="566"/>
        <end position="751"/>
    </location>
</feature>
<comment type="similarity">
    <text evidence="2">Belongs to the shugoshin family.</text>
</comment>
<feature type="domain" description="Shugoshin N-terminal coiled-coil" evidence="12">
    <location>
        <begin position="41"/>
        <end position="85"/>
    </location>
</feature>
<feature type="compositionally biased region" description="Polar residues" evidence="10">
    <location>
        <begin position="300"/>
        <end position="314"/>
    </location>
</feature>
<name>A0A9P4R9R7_9PLEO</name>
<evidence type="ECO:0000256" key="1">
    <source>
        <dbReference type="ARBA" id="ARBA00004584"/>
    </source>
</evidence>
<comment type="subcellular location">
    <subcellularLocation>
        <location evidence="1">Chromosome</location>
        <location evidence="1">Centromere</location>
    </subcellularLocation>
</comment>
<dbReference type="InterPro" id="IPR011516">
    <property type="entry name" value="Shugoshin_N"/>
</dbReference>
<evidence type="ECO:0000256" key="8">
    <source>
        <dbReference type="ARBA" id="ARBA00023328"/>
    </source>
</evidence>
<evidence type="ECO:0000256" key="5">
    <source>
        <dbReference type="ARBA" id="ARBA00022829"/>
    </source>
</evidence>
<evidence type="ECO:0008006" key="15">
    <source>
        <dbReference type="Google" id="ProtNLM"/>
    </source>
</evidence>
<dbReference type="AlphaFoldDB" id="A0A9P4R9R7"/>
<feature type="compositionally biased region" description="Basic and acidic residues" evidence="10">
    <location>
        <begin position="654"/>
        <end position="665"/>
    </location>
</feature>
<keyword evidence="5" id="KW-0159">Chromosome partition</keyword>
<accession>A0A9P4R9R7</accession>
<feature type="region of interest" description="Disordered" evidence="10">
    <location>
        <begin position="190"/>
        <end position="471"/>
    </location>
</feature>
<feature type="compositionally biased region" description="Low complexity" evidence="10">
    <location>
        <begin position="417"/>
        <end position="427"/>
    </location>
</feature>
<keyword evidence="14" id="KW-1185">Reference proteome</keyword>
<dbReference type="GO" id="GO:0000779">
    <property type="term" value="C:condensed chromosome, centromeric region"/>
    <property type="evidence" value="ECO:0007669"/>
    <property type="project" value="UniProtKB-ARBA"/>
</dbReference>
<feature type="compositionally biased region" description="Basic and acidic residues" evidence="10">
    <location>
        <begin position="285"/>
        <end position="299"/>
    </location>
</feature>
<gene>
    <name evidence="13" type="ORF">EJ04DRAFT_163462</name>
</gene>
<dbReference type="OrthoDB" id="5394106at2759"/>
<feature type="region of interest" description="Disordered" evidence="10">
    <location>
        <begin position="517"/>
        <end position="554"/>
    </location>
</feature>
<evidence type="ECO:0000256" key="2">
    <source>
        <dbReference type="ARBA" id="ARBA00010845"/>
    </source>
</evidence>
<evidence type="ECO:0000313" key="14">
    <source>
        <dbReference type="Proteomes" id="UP000799444"/>
    </source>
</evidence>
<proteinExistence type="inferred from homology"/>
<feature type="compositionally biased region" description="Basic and acidic residues" evidence="10">
    <location>
        <begin position="519"/>
        <end position="538"/>
    </location>
</feature>
<dbReference type="GO" id="GO:0051301">
    <property type="term" value="P:cell division"/>
    <property type="evidence" value="ECO:0007669"/>
    <property type="project" value="UniProtKB-KW"/>
</dbReference>
<evidence type="ECO:0000313" key="13">
    <source>
        <dbReference type="EMBL" id="KAF2740705.1"/>
    </source>
</evidence>
<dbReference type="Pfam" id="PF07558">
    <property type="entry name" value="Shugoshin_N"/>
    <property type="match status" value="1"/>
</dbReference>
<dbReference type="GO" id="GO:0045132">
    <property type="term" value="P:meiotic chromosome segregation"/>
    <property type="evidence" value="ECO:0007669"/>
    <property type="project" value="InterPro"/>
</dbReference>